<dbReference type="EMBL" id="NEVR01000005">
    <property type="protein sequence ID" value="OZI57832.1"/>
    <property type="molecule type" value="Genomic_DNA"/>
</dbReference>
<dbReference type="GO" id="GO:0016020">
    <property type="term" value="C:membrane"/>
    <property type="evidence" value="ECO:0007669"/>
    <property type="project" value="InterPro"/>
</dbReference>
<sequence length="43" mass="4418">MKNRVFLVLMLAVAAVTAGCNTVSGAGKDIERGGEKIQGAANR</sequence>
<dbReference type="PROSITE" id="PS51257">
    <property type="entry name" value="PROKAR_LIPOPROTEIN"/>
    <property type="match status" value="1"/>
</dbReference>
<dbReference type="Pfam" id="PF08085">
    <property type="entry name" value="Entericidin"/>
    <property type="match status" value="1"/>
</dbReference>
<comment type="caution">
    <text evidence="8">The sequence shown here is derived from an EMBL/GenBank/DDBJ whole genome shotgun (WGS) entry which is preliminary data.</text>
</comment>
<accession>A0A261SG55</accession>
<feature type="chain" id="PRO_5013374509" evidence="7">
    <location>
        <begin position="19"/>
        <end position="43"/>
    </location>
</feature>
<dbReference type="GO" id="GO:0009636">
    <property type="term" value="P:response to toxic substance"/>
    <property type="evidence" value="ECO:0007669"/>
    <property type="project" value="InterPro"/>
</dbReference>
<evidence type="ECO:0000256" key="5">
    <source>
        <dbReference type="ARBA" id="ARBA00023139"/>
    </source>
</evidence>
<dbReference type="InterPro" id="IPR012556">
    <property type="entry name" value="Entericidin"/>
</dbReference>
<evidence type="ECO:0000256" key="1">
    <source>
        <dbReference type="ARBA" id="ARBA00010296"/>
    </source>
</evidence>
<dbReference type="EMBL" id="NEVL01000003">
    <property type="protein sequence ID" value="OZI36374.1"/>
    <property type="molecule type" value="Genomic_DNA"/>
</dbReference>
<protein>
    <submittedName>
        <fullName evidence="8">Entericidin</fullName>
    </submittedName>
</protein>
<comment type="similarity">
    <text evidence="1">Belongs to the EcnA/EcnB lipoprotein family.</text>
</comment>
<evidence type="ECO:0000313" key="11">
    <source>
        <dbReference type="Proteomes" id="UP000217005"/>
    </source>
</evidence>
<evidence type="ECO:0000256" key="7">
    <source>
        <dbReference type="SAM" id="SignalP"/>
    </source>
</evidence>
<evidence type="ECO:0000256" key="2">
    <source>
        <dbReference type="ARBA" id="ARBA00022475"/>
    </source>
</evidence>
<keyword evidence="6" id="KW-0449">Lipoprotein</keyword>
<evidence type="ECO:0000313" key="10">
    <source>
        <dbReference type="Proteomes" id="UP000216354"/>
    </source>
</evidence>
<dbReference type="Proteomes" id="UP000216354">
    <property type="component" value="Unassembled WGS sequence"/>
</dbReference>
<keyword evidence="10" id="KW-1185">Reference proteome</keyword>
<evidence type="ECO:0000256" key="6">
    <source>
        <dbReference type="ARBA" id="ARBA00023288"/>
    </source>
</evidence>
<dbReference type="Proteomes" id="UP000217005">
    <property type="component" value="Unassembled WGS sequence"/>
</dbReference>
<keyword evidence="5" id="KW-0564">Palmitate</keyword>
<evidence type="ECO:0000313" key="8">
    <source>
        <dbReference type="EMBL" id="OZI36374.1"/>
    </source>
</evidence>
<evidence type="ECO:0000313" key="9">
    <source>
        <dbReference type="EMBL" id="OZI57832.1"/>
    </source>
</evidence>
<organism evidence="8 11">
    <name type="scientific">Bordetella genomosp. 1</name>
    <dbReference type="NCBI Taxonomy" id="1395607"/>
    <lineage>
        <taxon>Bacteria</taxon>
        <taxon>Pseudomonadati</taxon>
        <taxon>Pseudomonadota</taxon>
        <taxon>Betaproteobacteria</taxon>
        <taxon>Burkholderiales</taxon>
        <taxon>Alcaligenaceae</taxon>
        <taxon>Bordetella</taxon>
    </lineage>
</organism>
<name>A0A261SG55_9BORD</name>
<keyword evidence="2" id="KW-1003">Cell membrane</keyword>
<feature type="signal peptide" evidence="7">
    <location>
        <begin position="1"/>
        <end position="18"/>
    </location>
</feature>
<keyword evidence="3 7" id="KW-0732">Signal</keyword>
<evidence type="ECO:0000256" key="4">
    <source>
        <dbReference type="ARBA" id="ARBA00023136"/>
    </source>
</evidence>
<proteinExistence type="inferred from homology"/>
<gene>
    <name evidence="9" type="ORF">CAL27_20745</name>
    <name evidence="8" type="ORF">CEG14_15350</name>
</gene>
<keyword evidence="4" id="KW-0472">Membrane</keyword>
<evidence type="ECO:0000256" key="3">
    <source>
        <dbReference type="ARBA" id="ARBA00022729"/>
    </source>
</evidence>
<reference evidence="9 10" key="2">
    <citation type="submission" date="2017-05" db="EMBL/GenBank/DDBJ databases">
        <title>Complete and WGS of Bordetella genogroups.</title>
        <authorList>
            <person name="Spilker T."/>
            <person name="Lipuma J."/>
        </authorList>
    </citation>
    <scope>NUCLEOTIDE SEQUENCE [LARGE SCALE GENOMIC DNA]</scope>
    <source>
        <strain evidence="9 10">AU9795</strain>
    </source>
</reference>
<dbReference type="AlphaFoldDB" id="A0A261SG55"/>
<reference evidence="8 11" key="1">
    <citation type="submission" date="2017-05" db="EMBL/GenBank/DDBJ databases">
        <title>Complete and WGS of Bordetella genogroups.</title>
        <authorList>
            <person name="Spilker T."/>
            <person name="LiPuma J."/>
        </authorList>
    </citation>
    <scope>NUCLEOTIDE SEQUENCE [LARGE SCALE GENOMIC DNA]</scope>
    <source>
        <strain evidence="8 11">AU17610</strain>
    </source>
</reference>